<proteinExistence type="predicted"/>
<gene>
    <name evidence="1" type="ORF">VP01_3334g2</name>
</gene>
<evidence type="ECO:0000313" key="2">
    <source>
        <dbReference type="Proteomes" id="UP000037035"/>
    </source>
</evidence>
<organism evidence="1 2">
    <name type="scientific">Puccinia sorghi</name>
    <dbReference type="NCBI Taxonomy" id="27349"/>
    <lineage>
        <taxon>Eukaryota</taxon>
        <taxon>Fungi</taxon>
        <taxon>Dikarya</taxon>
        <taxon>Basidiomycota</taxon>
        <taxon>Pucciniomycotina</taxon>
        <taxon>Pucciniomycetes</taxon>
        <taxon>Pucciniales</taxon>
        <taxon>Pucciniaceae</taxon>
        <taxon>Puccinia</taxon>
    </lineage>
</organism>
<accession>A0A0L6UX52</accession>
<evidence type="ECO:0000313" key="1">
    <source>
        <dbReference type="EMBL" id="KNZ53136.1"/>
    </source>
</evidence>
<dbReference type="AlphaFoldDB" id="A0A0L6UX52"/>
<dbReference type="Proteomes" id="UP000037035">
    <property type="component" value="Unassembled WGS sequence"/>
</dbReference>
<comment type="caution">
    <text evidence="1">The sequence shown here is derived from an EMBL/GenBank/DDBJ whole genome shotgun (WGS) entry which is preliminary data.</text>
</comment>
<dbReference type="EMBL" id="LAVV01008318">
    <property type="protein sequence ID" value="KNZ53136.1"/>
    <property type="molecule type" value="Genomic_DNA"/>
</dbReference>
<sequence length="59" mass="6919">MNSSNGIIELLWHTTQFKHQTTKFHHPLNIEKKNPWTHFGATPEHLADATFCQQQRYGT</sequence>
<protein>
    <submittedName>
        <fullName evidence="1">Uncharacterized protein</fullName>
    </submittedName>
</protein>
<dbReference type="OrthoDB" id="2505769at2759"/>
<keyword evidence="2" id="KW-1185">Reference proteome</keyword>
<reference evidence="1 2" key="1">
    <citation type="submission" date="2015-08" db="EMBL/GenBank/DDBJ databases">
        <title>Next Generation Sequencing and Analysis of the Genome of Puccinia sorghi L Schw, the Causal Agent of Maize Common Rust.</title>
        <authorList>
            <person name="Rochi L."/>
            <person name="Burguener G."/>
            <person name="Darino M."/>
            <person name="Turjanski A."/>
            <person name="Kreff E."/>
            <person name="Dieguez M.J."/>
            <person name="Sacco F."/>
        </authorList>
    </citation>
    <scope>NUCLEOTIDE SEQUENCE [LARGE SCALE GENOMIC DNA]</scope>
    <source>
        <strain evidence="1 2">RO10H11247</strain>
    </source>
</reference>
<name>A0A0L6UX52_9BASI</name>
<dbReference type="VEuPathDB" id="FungiDB:VP01_3334g2"/>